<dbReference type="Pfam" id="PF14052">
    <property type="entry name" value="Caps_assemb_Wzi"/>
    <property type="match status" value="1"/>
</dbReference>
<feature type="transmembrane region" description="Helical" evidence="1">
    <location>
        <begin position="7"/>
        <end position="27"/>
    </location>
</feature>
<dbReference type="InterPro" id="IPR038636">
    <property type="entry name" value="Wzi_sf"/>
</dbReference>
<dbReference type="Proteomes" id="UP001595526">
    <property type="component" value="Unassembled WGS sequence"/>
</dbReference>
<keyword evidence="1" id="KW-1133">Transmembrane helix</keyword>
<accession>A0ABV7JQ33</accession>
<keyword evidence="1" id="KW-0472">Membrane</keyword>
<comment type="caution">
    <text evidence="2">The sequence shown here is derived from an EMBL/GenBank/DDBJ whole genome shotgun (WGS) entry which is preliminary data.</text>
</comment>
<dbReference type="Gene3D" id="2.40.160.130">
    <property type="entry name" value="Capsule assembly protein Wzi"/>
    <property type="match status" value="1"/>
</dbReference>
<proteinExistence type="predicted"/>
<evidence type="ECO:0000313" key="3">
    <source>
        <dbReference type="Proteomes" id="UP001595526"/>
    </source>
</evidence>
<reference evidence="3" key="1">
    <citation type="journal article" date="2019" name="Int. J. Syst. Evol. Microbiol.">
        <title>The Global Catalogue of Microorganisms (GCM) 10K type strain sequencing project: providing services to taxonomists for standard genome sequencing and annotation.</title>
        <authorList>
            <consortium name="The Broad Institute Genomics Platform"/>
            <consortium name="The Broad Institute Genome Sequencing Center for Infectious Disease"/>
            <person name="Wu L."/>
            <person name="Ma J."/>
        </authorList>
    </citation>
    <scope>NUCLEOTIDE SEQUENCE [LARGE SCALE GENOMIC DNA]</scope>
    <source>
        <strain evidence="3">KCTC 52416</strain>
    </source>
</reference>
<sequence length="575" mass="65259">MQSYGRFVAKSLIFFIVFIIAIGPFSLNGQVLPVGSQVLEDRYRRDQLLGLVDSTISFTIRPLTAAALQRADVFDPDSSLGNSSIIYTMPDNHGYVQLLPASFLYRNNTEYPYGWNDGNMIPAAGGQSKLSAGIFAKYRFLTVQFQPEVIIASNNRYDELAASPGYGWHWYYTFGNRIDMPEYFGKGPYSRAFMGQSSVRANFDPVSIGLSTENLWWGPGIRNALLMSNTAPGFPHLTINTTKPVSTAIGSFEGQFVVGKLRSSGYPPSYTEESRHHELFYVEKPDVDRSFSGLIASYQPRWIKGLSLGWITTKVVNRPDVNGLRDFLPFVKPEARDVAYLDAGNGAERTSQDYSIDYNSIFFRWAMPAGMLELYGEYGRSLRPHDGRDRMVQAAHSRGYVLGFRKLLPSNWIKAGDLFQLGAEITQLAFNSSYFLNDSPTPTWYTHHVVRDGYTHRGQVLGAGIGPGSNIQSVQVSWLRGFKQVGLQFERFVQKEDFFYSYGHVNDLRRQWVDLGVRAYADWDFDRLIASAGLQYTHAYNYRFEFYMPPGNTFWEFDPQDKTNITIQIGLSYRF</sequence>
<dbReference type="InterPro" id="IPR026950">
    <property type="entry name" value="Caps_assemb_Wzi"/>
</dbReference>
<dbReference type="RefSeq" id="WP_379024626.1">
    <property type="nucleotide sequence ID" value="NZ_JBHRTA010000038.1"/>
</dbReference>
<protein>
    <submittedName>
        <fullName evidence="2">Capsule assembly Wzi family protein</fullName>
    </submittedName>
</protein>
<organism evidence="2 3">
    <name type="scientific">Parapedobacter deserti</name>
    <dbReference type="NCBI Taxonomy" id="1912957"/>
    <lineage>
        <taxon>Bacteria</taxon>
        <taxon>Pseudomonadati</taxon>
        <taxon>Bacteroidota</taxon>
        <taxon>Sphingobacteriia</taxon>
        <taxon>Sphingobacteriales</taxon>
        <taxon>Sphingobacteriaceae</taxon>
        <taxon>Parapedobacter</taxon>
    </lineage>
</organism>
<keyword evidence="1" id="KW-0812">Transmembrane</keyword>
<evidence type="ECO:0000256" key="1">
    <source>
        <dbReference type="SAM" id="Phobius"/>
    </source>
</evidence>
<keyword evidence="3" id="KW-1185">Reference proteome</keyword>
<gene>
    <name evidence="2" type="ORF">ACFOET_16470</name>
</gene>
<dbReference type="EMBL" id="JBHRTA010000038">
    <property type="protein sequence ID" value="MFC3199222.1"/>
    <property type="molecule type" value="Genomic_DNA"/>
</dbReference>
<evidence type="ECO:0000313" key="2">
    <source>
        <dbReference type="EMBL" id="MFC3199222.1"/>
    </source>
</evidence>
<name>A0ABV7JQ33_9SPHI</name>